<dbReference type="RefSeq" id="XP_020436426.1">
    <property type="nucleotide sequence ID" value="XM_020574354.1"/>
</dbReference>
<proteinExistence type="inferred from homology"/>
<feature type="binding site" evidence="10">
    <location>
        <position position="29"/>
    </location>
    <ligand>
        <name>Mg(2+)</name>
        <dbReference type="ChEBI" id="CHEBI:18420"/>
    </ligand>
</feature>
<dbReference type="CDD" id="cd00878">
    <property type="entry name" value="Arf_Arl"/>
    <property type="match status" value="1"/>
</dbReference>
<dbReference type="AlphaFoldDB" id="D3B4R3"/>
<dbReference type="PANTHER" id="PTHR11711">
    <property type="entry name" value="ADP RIBOSYLATION FACTOR-RELATED"/>
    <property type="match status" value="1"/>
</dbReference>
<dbReference type="SMART" id="SM00177">
    <property type="entry name" value="ARF"/>
    <property type="match status" value="1"/>
</dbReference>
<dbReference type="InterPro" id="IPR006689">
    <property type="entry name" value="Small_GTPase_ARF/SAR"/>
</dbReference>
<dbReference type="GO" id="GO:0005794">
    <property type="term" value="C:Golgi apparatus"/>
    <property type="evidence" value="ECO:0007669"/>
    <property type="project" value="UniProtKB-SubCell"/>
</dbReference>
<keyword evidence="5" id="KW-0653">Protein transport</keyword>
<dbReference type="Pfam" id="PF00025">
    <property type="entry name" value="Arf"/>
    <property type="match status" value="1"/>
</dbReference>
<dbReference type="SMART" id="SM00178">
    <property type="entry name" value="SAR"/>
    <property type="match status" value="1"/>
</dbReference>
<dbReference type="STRING" id="670386.D3B4R3"/>
<gene>
    <name evidence="12" type="ORF">PPL_03389</name>
</gene>
<keyword evidence="3 9" id="KW-0547">Nucleotide-binding</keyword>
<evidence type="ECO:0000256" key="11">
    <source>
        <dbReference type="RuleBase" id="RU003925"/>
    </source>
</evidence>
<dbReference type="SUPFAM" id="SSF52540">
    <property type="entry name" value="P-loop containing nucleoside triphosphate hydrolases"/>
    <property type="match status" value="1"/>
</dbReference>
<dbReference type="Proteomes" id="UP000001396">
    <property type="component" value="Unassembled WGS sequence"/>
</dbReference>
<dbReference type="EMBL" id="ADBJ01000010">
    <property type="protein sequence ID" value="EFA84311.1"/>
    <property type="molecule type" value="Genomic_DNA"/>
</dbReference>
<evidence type="ECO:0000313" key="13">
    <source>
        <dbReference type="Proteomes" id="UP000001396"/>
    </source>
</evidence>
<dbReference type="GO" id="GO:0005525">
    <property type="term" value="F:GTP binding"/>
    <property type="evidence" value="ECO:0007669"/>
    <property type="project" value="UniProtKB-KW"/>
</dbReference>
<keyword evidence="10" id="KW-0479">Metal-binding</keyword>
<keyword evidence="4" id="KW-0931">ER-Golgi transport</keyword>
<dbReference type="GO" id="GO:0030010">
    <property type="term" value="P:establishment of cell polarity"/>
    <property type="evidence" value="ECO:0007669"/>
    <property type="project" value="UniProtKB-ARBA"/>
</dbReference>
<evidence type="ECO:0000256" key="8">
    <source>
        <dbReference type="ARBA" id="ARBA00059050"/>
    </source>
</evidence>
<evidence type="ECO:0000256" key="4">
    <source>
        <dbReference type="ARBA" id="ARBA00022892"/>
    </source>
</evidence>
<keyword evidence="7 9" id="KW-0342">GTP-binding</keyword>
<keyword evidence="10" id="KW-0460">Magnesium</keyword>
<keyword evidence="5" id="KW-0813">Transport</keyword>
<feature type="binding site" evidence="9">
    <location>
        <begin position="22"/>
        <end position="29"/>
    </location>
    <ligand>
        <name>GTP</name>
        <dbReference type="ChEBI" id="CHEBI:37565"/>
    </ligand>
</feature>
<dbReference type="PRINTS" id="PR00328">
    <property type="entry name" value="SAR1GTPBP"/>
</dbReference>
<dbReference type="InterPro" id="IPR024156">
    <property type="entry name" value="Small_GTPase_ARF"/>
</dbReference>
<dbReference type="NCBIfam" id="TIGR00231">
    <property type="entry name" value="small_GTP"/>
    <property type="match status" value="1"/>
</dbReference>
<organism evidence="12 13">
    <name type="scientific">Heterostelium pallidum (strain ATCC 26659 / Pp 5 / PN500)</name>
    <name type="common">Cellular slime mold</name>
    <name type="synonym">Polysphondylium pallidum</name>
    <dbReference type="NCBI Taxonomy" id="670386"/>
    <lineage>
        <taxon>Eukaryota</taxon>
        <taxon>Amoebozoa</taxon>
        <taxon>Evosea</taxon>
        <taxon>Eumycetozoa</taxon>
        <taxon>Dictyostelia</taxon>
        <taxon>Acytosteliales</taxon>
        <taxon>Acytosteliaceae</taxon>
        <taxon>Heterostelium</taxon>
    </lineage>
</organism>
<dbReference type="InterPro" id="IPR005225">
    <property type="entry name" value="Small_GTP-bd"/>
</dbReference>
<feature type="binding site" evidence="9">
    <location>
        <begin position="125"/>
        <end position="128"/>
    </location>
    <ligand>
        <name>GTP</name>
        <dbReference type="ChEBI" id="CHEBI:37565"/>
    </ligand>
</feature>
<accession>D3B4R3</accession>
<dbReference type="GeneID" id="31358910"/>
<dbReference type="GO" id="GO:0015031">
    <property type="term" value="P:protein transport"/>
    <property type="evidence" value="ECO:0007669"/>
    <property type="project" value="UniProtKB-KW"/>
</dbReference>
<evidence type="ECO:0000256" key="5">
    <source>
        <dbReference type="ARBA" id="ARBA00022927"/>
    </source>
</evidence>
<evidence type="ECO:0000256" key="9">
    <source>
        <dbReference type="PIRSR" id="PIRSR606689-1"/>
    </source>
</evidence>
<sequence length="178" mass="19777">MGLLYTKIAELFKTKHKILMIGLDGVGKTTILHRMKTGELVETIPTIGFNVETVVCNNISLTVWDVGGGDKIRELWGQYLVESSAVIFVVNATDHERINEVREGISRVFSIEESSAGVCLLILLNKQDQPNAMNSSELTESLKLNDLKDRKWHIQPTTAITGAGILEGLEWLSKNLKN</sequence>
<dbReference type="GO" id="GO:0003924">
    <property type="term" value="F:GTPase activity"/>
    <property type="evidence" value="ECO:0007669"/>
    <property type="project" value="InterPro"/>
</dbReference>
<evidence type="ECO:0000313" key="12">
    <source>
        <dbReference type="EMBL" id="EFA84311.1"/>
    </source>
</evidence>
<protein>
    <submittedName>
        <fullName evidence="12">Potential ADP-ribosylation factor</fullName>
    </submittedName>
</protein>
<dbReference type="InterPro" id="IPR027417">
    <property type="entry name" value="P-loop_NTPase"/>
</dbReference>
<keyword evidence="13" id="KW-1185">Reference proteome</keyword>
<comment type="caution">
    <text evidence="12">The sequence shown here is derived from an EMBL/GenBank/DDBJ whole genome shotgun (WGS) entry which is preliminary data.</text>
</comment>
<evidence type="ECO:0000256" key="6">
    <source>
        <dbReference type="ARBA" id="ARBA00023034"/>
    </source>
</evidence>
<dbReference type="FunFam" id="3.40.50.300:FF:000412">
    <property type="entry name" value="ADP-ribosylation factor 1"/>
    <property type="match status" value="1"/>
</dbReference>
<evidence type="ECO:0000256" key="1">
    <source>
        <dbReference type="ARBA" id="ARBA00004555"/>
    </source>
</evidence>
<dbReference type="InParanoid" id="D3B4R3"/>
<feature type="binding site" evidence="10">
    <location>
        <position position="46"/>
    </location>
    <ligand>
        <name>Mg(2+)</name>
        <dbReference type="ChEBI" id="CHEBI:18420"/>
    </ligand>
</feature>
<name>D3B4R3_HETP5</name>
<dbReference type="FunCoup" id="D3B4R3">
    <property type="interactions" value="71"/>
</dbReference>
<evidence type="ECO:0000256" key="3">
    <source>
        <dbReference type="ARBA" id="ARBA00022741"/>
    </source>
</evidence>
<dbReference type="PROSITE" id="PS51417">
    <property type="entry name" value="ARF"/>
    <property type="match status" value="1"/>
</dbReference>
<evidence type="ECO:0000256" key="7">
    <source>
        <dbReference type="ARBA" id="ARBA00023134"/>
    </source>
</evidence>
<dbReference type="Gene3D" id="3.40.50.300">
    <property type="entry name" value="P-loop containing nucleotide triphosphate hydrolases"/>
    <property type="match status" value="1"/>
</dbReference>
<comment type="subcellular location">
    <subcellularLocation>
        <location evidence="1">Golgi apparatus</location>
    </subcellularLocation>
</comment>
<feature type="binding site" evidence="9">
    <location>
        <position position="68"/>
    </location>
    <ligand>
        <name>GTP</name>
        <dbReference type="ChEBI" id="CHEBI:37565"/>
    </ligand>
</feature>
<reference evidence="12 13" key="1">
    <citation type="journal article" date="2011" name="Genome Res.">
        <title>Phylogeny-wide analysis of social amoeba genomes highlights ancient origins for complex intercellular communication.</title>
        <authorList>
            <person name="Heidel A.J."/>
            <person name="Lawal H.M."/>
            <person name="Felder M."/>
            <person name="Schilde C."/>
            <person name="Helps N.R."/>
            <person name="Tunggal B."/>
            <person name="Rivero F."/>
            <person name="John U."/>
            <person name="Schleicher M."/>
            <person name="Eichinger L."/>
            <person name="Platzer M."/>
            <person name="Noegel A.A."/>
            <person name="Schaap P."/>
            <person name="Gloeckner G."/>
        </authorList>
    </citation>
    <scope>NUCLEOTIDE SEQUENCE [LARGE SCALE GENOMIC DNA]</scope>
    <source>
        <strain evidence="13">ATCC 26659 / Pp 5 / PN500</strain>
    </source>
</reference>
<dbReference type="GO" id="GO:0046872">
    <property type="term" value="F:metal ion binding"/>
    <property type="evidence" value="ECO:0007669"/>
    <property type="project" value="UniProtKB-KW"/>
</dbReference>
<dbReference type="GO" id="GO:0016192">
    <property type="term" value="P:vesicle-mediated transport"/>
    <property type="evidence" value="ECO:0007669"/>
    <property type="project" value="UniProtKB-KW"/>
</dbReference>
<evidence type="ECO:0000256" key="10">
    <source>
        <dbReference type="PIRSR" id="PIRSR606689-2"/>
    </source>
</evidence>
<evidence type="ECO:0000256" key="2">
    <source>
        <dbReference type="ARBA" id="ARBA00010290"/>
    </source>
</evidence>
<comment type="similarity">
    <text evidence="2 11">Belongs to the small GTPase superfamily. Arf family.</text>
</comment>
<comment type="function">
    <text evidence="8">GTP-binding protein that may be involved in protein trafficking. May modulate vesicle budding and uncoating within the Golgi apparatus.</text>
</comment>
<keyword evidence="6" id="KW-0333">Golgi apparatus</keyword>